<dbReference type="SUPFAM" id="SSF53098">
    <property type="entry name" value="Ribonuclease H-like"/>
    <property type="match status" value="1"/>
</dbReference>
<gene>
    <name evidence="4" type="ORF">CJ030_MR4G000608</name>
</gene>
<feature type="domain" description="Retrovirus-related Pol polyprotein from transposon TNT 1-94-like beta-barrel" evidence="3">
    <location>
        <begin position="163"/>
        <end position="241"/>
    </location>
</feature>
<evidence type="ECO:0000259" key="2">
    <source>
        <dbReference type="Pfam" id="PF13976"/>
    </source>
</evidence>
<dbReference type="GO" id="GO:0003676">
    <property type="term" value="F:nucleic acid binding"/>
    <property type="evidence" value="ECO:0007669"/>
    <property type="project" value="InterPro"/>
</dbReference>
<feature type="region of interest" description="Disordered" evidence="1">
    <location>
        <begin position="68"/>
        <end position="109"/>
    </location>
</feature>
<feature type="compositionally biased region" description="Low complexity" evidence="1">
    <location>
        <begin position="76"/>
        <end position="91"/>
    </location>
</feature>
<name>A0A6A1VUJ1_9ROSI</name>
<dbReference type="Proteomes" id="UP000516437">
    <property type="component" value="Chromosome 4"/>
</dbReference>
<evidence type="ECO:0000259" key="3">
    <source>
        <dbReference type="Pfam" id="PF22936"/>
    </source>
</evidence>
<dbReference type="PANTHER" id="PTHR47481:SF10">
    <property type="entry name" value="COPIA-LIKE POLYPROTEIN_RETROTRANSPOSON"/>
    <property type="match status" value="1"/>
</dbReference>
<evidence type="ECO:0000313" key="5">
    <source>
        <dbReference type="Proteomes" id="UP000516437"/>
    </source>
</evidence>
<accession>A0A6A1VUJ1</accession>
<sequence length="397" mass="43593">MAAVGRPLTSPEFNSYLLAGLGTEYDSLVTSVTTRMDPSSSKELFSHLLTHEARLTHQATSLNSTEITVNATTKASGPSFRSGRSGRNKGSFRGGSRGRGGRGWNGAGSSYFPEDRPACQVCFKPGHTTLQCYNRFNQAFQALPPPSMAAHYSSLPSHTDSSWYLDSAATNHMTNDFSNLTIYPTEYFGEEPVRVGDGSTLPIHHTGGSTIPTAHGNLLLHNLLHVPSLTKNLISVRQFCEDNSVYFEFHSHFFCVKELRTRKTLLHGPTRNGLYTLPPSGSPGSSSCASSGSPQACVGEQMSITHWHQRLGHPSLVLVRRLLRQFQLPVSSSSTGFQLCSACCQAKSHALPFPRLYSVCTRPFQLIFMDVWGPTPVLSQDGFRFYLSIVDAFSRYT</sequence>
<organism evidence="4 5">
    <name type="scientific">Morella rubra</name>
    <name type="common">Chinese bayberry</name>
    <dbReference type="NCBI Taxonomy" id="262757"/>
    <lineage>
        <taxon>Eukaryota</taxon>
        <taxon>Viridiplantae</taxon>
        <taxon>Streptophyta</taxon>
        <taxon>Embryophyta</taxon>
        <taxon>Tracheophyta</taxon>
        <taxon>Spermatophyta</taxon>
        <taxon>Magnoliopsida</taxon>
        <taxon>eudicotyledons</taxon>
        <taxon>Gunneridae</taxon>
        <taxon>Pentapetalae</taxon>
        <taxon>rosids</taxon>
        <taxon>fabids</taxon>
        <taxon>Fagales</taxon>
        <taxon>Myricaceae</taxon>
        <taxon>Morella</taxon>
    </lineage>
</organism>
<evidence type="ECO:0000313" key="4">
    <source>
        <dbReference type="EMBL" id="KAB1216375.1"/>
    </source>
</evidence>
<keyword evidence="5" id="KW-1185">Reference proteome</keyword>
<dbReference type="InterPro" id="IPR036397">
    <property type="entry name" value="RNaseH_sf"/>
</dbReference>
<dbReference type="EMBL" id="RXIC02000022">
    <property type="protein sequence ID" value="KAB1216375.1"/>
    <property type="molecule type" value="Genomic_DNA"/>
</dbReference>
<dbReference type="InterPro" id="IPR054722">
    <property type="entry name" value="PolX-like_BBD"/>
</dbReference>
<feature type="domain" description="GAG-pre-integrase" evidence="2">
    <location>
        <begin position="273"/>
        <end position="348"/>
    </location>
</feature>
<dbReference type="Gene3D" id="3.30.420.10">
    <property type="entry name" value="Ribonuclease H-like superfamily/Ribonuclease H"/>
    <property type="match status" value="1"/>
</dbReference>
<proteinExistence type="predicted"/>
<dbReference type="InterPro" id="IPR012337">
    <property type="entry name" value="RNaseH-like_sf"/>
</dbReference>
<dbReference type="PANTHER" id="PTHR47481">
    <property type="match status" value="1"/>
</dbReference>
<dbReference type="InterPro" id="IPR025724">
    <property type="entry name" value="GAG-pre-integrase_dom"/>
</dbReference>
<reference evidence="4 5" key="1">
    <citation type="journal article" date="2019" name="Plant Biotechnol. J.">
        <title>The red bayberry genome and genetic basis of sex determination.</title>
        <authorList>
            <person name="Jia H.M."/>
            <person name="Jia H.J."/>
            <person name="Cai Q.L."/>
            <person name="Wang Y."/>
            <person name="Zhao H.B."/>
            <person name="Yang W.F."/>
            <person name="Wang G.Y."/>
            <person name="Li Y.H."/>
            <person name="Zhan D.L."/>
            <person name="Shen Y.T."/>
            <person name="Niu Q.F."/>
            <person name="Chang L."/>
            <person name="Qiu J."/>
            <person name="Zhao L."/>
            <person name="Xie H.B."/>
            <person name="Fu W.Y."/>
            <person name="Jin J."/>
            <person name="Li X.W."/>
            <person name="Jiao Y."/>
            <person name="Zhou C.C."/>
            <person name="Tu T."/>
            <person name="Chai C.Y."/>
            <person name="Gao J.L."/>
            <person name="Fan L.J."/>
            <person name="van de Weg E."/>
            <person name="Wang J.Y."/>
            <person name="Gao Z.S."/>
        </authorList>
    </citation>
    <scope>NUCLEOTIDE SEQUENCE [LARGE SCALE GENOMIC DNA]</scope>
    <source>
        <tissue evidence="4">Leaves</tissue>
    </source>
</reference>
<dbReference type="Pfam" id="PF22936">
    <property type="entry name" value="Pol_BBD"/>
    <property type="match status" value="1"/>
</dbReference>
<dbReference type="AlphaFoldDB" id="A0A6A1VUJ1"/>
<dbReference type="OrthoDB" id="1912561at2759"/>
<evidence type="ECO:0000256" key="1">
    <source>
        <dbReference type="SAM" id="MobiDB-lite"/>
    </source>
</evidence>
<feature type="compositionally biased region" description="Gly residues" evidence="1">
    <location>
        <begin position="92"/>
        <end position="106"/>
    </location>
</feature>
<comment type="caution">
    <text evidence="4">The sequence shown here is derived from an EMBL/GenBank/DDBJ whole genome shotgun (WGS) entry which is preliminary data.</text>
</comment>
<protein>
    <submittedName>
        <fullName evidence="4">Retrovirus-related Pol polyprotein from transposon TNT 1-94</fullName>
    </submittedName>
</protein>
<dbReference type="Pfam" id="PF13976">
    <property type="entry name" value="gag_pre-integrs"/>
    <property type="match status" value="1"/>
</dbReference>